<dbReference type="KEGG" id="hazt:108664303"/>
<gene>
    <name evidence="4" type="primary">LOC108664303</name>
</gene>
<dbReference type="Proteomes" id="UP000694843">
    <property type="component" value="Unplaced"/>
</dbReference>
<accession>A0A8B7MXY1</accession>
<sequence length="162" mass="17351">MKSQIFLLCVVAAVAAFPQQGQDQTSEIIRQALNSEAVQNVFKEISSVTQTLQSDRPFEGIKKINSLAFDAALQASPPDRRQEIQNSQGLIVSILDAVDKFIADLPANSTAIPPINIPQIPPIQIPAIPPILIPGLPPIQIPGVTTDKPQASSSPSSGHNRF</sequence>
<reference evidence="4" key="1">
    <citation type="submission" date="2025-08" db="UniProtKB">
        <authorList>
            <consortium name="RefSeq"/>
        </authorList>
    </citation>
    <scope>IDENTIFICATION</scope>
    <source>
        <tissue evidence="4">Whole organism</tissue>
    </source>
</reference>
<evidence type="ECO:0000313" key="3">
    <source>
        <dbReference type="Proteomes" id="UP000694843"/>
    </source>
</evidence>
<protein>
    <submittedName>
        <fullName evidence="4">Uncharacterized protein LOC108664303</fullName>
    </submittedName>
</protein>
<dbReference type="RefSeq" id="XP_018006361.1">
    <property type="nucleotide sequence ID" value="XM_018150872.2"/>
</dbReference>
<feature type="chain" id="PRO_5034279288" evidence="2">
    <location>
        <begin position="17"/>
        <end position="162"/>
    </location>
</feature>
<evidence type="ECO:0000256" key="1">
    <source>
        <dbReference type="SAM" id="MobiDB-lite"/>
    </source>
</evidence>
<proteinExistence type="predicted"/>
<name>A0A8B7MXY1_HYAAZ</name>
<evidence type="ECO:0000313" key="4">
    <source>
        <dbReference type="RefSeq" id="XP_018006361.1"/>
    </source>
</evidence>
<dbReference type="AlphaFoldDB" id="A0A8B7MXY1"/>
<organism evidence="3 4">
    <name type="scientific">Hyalella azteca</name>
    <name type="common">Amphipod</name>
    <dbReference type="NCBI Taxonomy" id="294128"/>
    <lineage>
        <taxon>Eukaryota</taxon>
        <taxon>Metazoa</taxon>
        <taxon>Ecdysozoa</taxon>
        <taxon>Arthropoda</taxon>
        <taxon>Crustacea</taxon>
        <taxon>Multicrustacea</taxon>
        <taxon>Malacostraca</taxon>
        <taxon>Eumalacostraca</taxon>
        <taxon>Peracarida</taxon>
        <taxon>Amphipoda</taxon>
        <taxon>Senticaudata</taxon>
        <taxon>Talitrida</taxon>
        <taxon>Talitroidea</taxon>
        <taxon>Hyalellidae</taxon>
        <taxon>Hyalella</taxon>
    </lineage>
</organism>
<dbReference type="GeneID" id="108664303"/>
<feature type="region of interest" description="Disordered" evidence="1">
    <location>
        <begin position="142"/>
        <end position="162"/>
    </location>
</feature>
<keyword evidence="3" id="KW-1185">Reference proteome</keyword>
<feature type="signal peptide" evidence="2">
    <location>
        <begin position="1"/>
        <end position="16"/>
    </location>
</feature>
<feature type="compositionally biased region" description="Polar residues" evidence="1">
    <location>
        <begin position="147"/>
        <end position="162"/>
    </location>
</feature>
<evidence type="ECO:0000256" key="2">
    <source>
        <dbReference type="SAM" id="SignalP"/>
    </source>
</evidence>
<keyword evidence="2" id="KW-0732">Signal</keyword>